<gene>
    <name evidence="1" type="ORF">BFL28_14635</name>
</gene>
<sequence>MFSVVVALAIQAPVVADLPHSNSDRVRFVFASDAREVTLPVEQPSMPAEFTTRAYHDIVKRCGGKRLSAWQRGSRIVVSGISDQGNVELARCVEAATTGLSRIVVRNNVATPRPDNQDIQPLRTSPLHVR</sequence>
<name>A0A1E3LWT9_9SPHN</name>
<dbReference type="AlphaFoldDB" id="A0A1E3LWT9"/>
<evidence type="ECO:0000313" key="2">
    <source>
        <dbReference type="Proteomes" id="UP000094487"/>
    </source>
</evidence>
<keyword evidence="2" id="KW-1185">Reference proteome</keyword>
<dbReference type="EMBL" id="MDDS01000017">
    <property type="protein sequence ID" value="ODP38214.1"/>
    <property type="molecule type" value="Genomic_DNA"/>
</dbReference>
<dbReference type="RefSeq" id="WP_069320011.1">
    <property type="nucleotide sequence ID" value="NZ_MDDS01000017.1"/>
</dbReference>
<protein>
    <submittedName>
        <fullName evidence="1">Uncharacterized protein</fullName>
    </submittedName>
</protein>
<reference evidence="1 2" key="1">
    <citation type="submission" date="2016-08" db="EMBL/GenBank/DDBJ databases">
        <title>Draft genome of the agarase producing Sphingomonas sp. MCT13.</title>
        <authorList>
            <person name="D'Andrea M.M."/>
            <person name="Rossolini G.M."/>
            <person name="Thaller M.C."/>
        </authorList>
    </citation>
    <scope>NUCLEOTIDE SEQUENCE [LARGE SCALE GENOMIC DNA]</scope>
    <source>
        <strain evidence="1 2">MCT13</strain>
    </source>
</reference>
<proteinExistence type="predicted"/>
<comment type="caution">
    <text evidence="1">The sequence shown here is derived from an EMBL/GenBank/DDBJ whole genome shotgun (WGS) entry which is preliminary data.</text>
</comment>
<evidence type="ECO:0000313" key="1">
    <source>
        <dbReference type="EMBL" id="ODP38214.1"/>
    </source>
</evidence>
<accession>A0A1E3LWT9</accession>
<organism evidence="1 2">
    <name type="scientific">Sphingomonas turrisvirgatae</name>
    <dbReference type="NCBI Taxonomy" id="1888892"/>
    <lineage>
        <taxon>Bacteria</taxon>
        <taxon>Pseudomonadati</taxon>
        <taxon>Pseudomonadota</taxon>
        <taxon>Alphaproteobacteria</taxon>
        <taxon>Sphingomonadales</taxon>
        <taxon>Sphingomonadaceae</taxon>
        <taxon>Sphingomonas</taxon>
    </lineage>
</organism>
<dbReference type="Proteomes" id="UP000094487">
    <property type="component" value="Unassembled WGS sequence"/>
</dbReference>